<name>A0ABY3MFI1_AERVE</name>
<gene>
    <name evidence="1" type="ORF">CJF24_21880</name>
</gene>
<keyword evidence="2" id="KW-1185">Reference proteome</keyword>
<dbReference type="Proteomes" id="UP000323129">
    <property type="component" value="Unassembled WGS sequence"/>
</dbReference>
<comment type="caution">
    <text evidence="1">The sequence shown here is derived from an EMBL/GenBank/DDBJ whole genome shotgun (WGS) entry which is preliminary data.</text>
</comment>
<protein>
    <submittedName>
        <fullName evidence="1">Uncharacterized protein</fullName>
    </submittedName>
</protein>
<accession>A0ABY3MFI1</accession>
<sequence length="363" mass="42224">MKLIESSFGIQPEDFWELVDILHKNELVDLYENEVVKITDQVLSTYLFYTTVFERKIVPFSTIVNDFYPEHKGIIVDSLNPVINAFDLKIILADIRSEIQGIFSNFSINNNTDTSIEFLNTFWFALPTETLLFAESTIEEMPEIEVDWENVDFVESKKSTQKPSLVDLLSHFRFYGELELKLSFELLAKYTAKNKTSIGVVIRALLETYTIKHSDWRHGYFVQANIIDTLTTLMSGKDGYLFSRLFILYSKSLLKIEHSEHKWSRGNTINIITFRVSPDSYLTPIREKIIFNMGSLIEKPEISSLVIDLFKDYVNTIQYDCKDIAALDLPFFEKYLVNKMNRNDISQCMVMQNYCDHLNSCSE</sequence>
<proteinExistence type="predicted"/>
<organism evidence="1 2">
    <name type="scientific">Aeromonas veronii</name>
    <dbReference type="NCBI Taxonomy" id="654"/>
    <lineage>
        <taxon>Bacteria</taxon>
        <taxon>Pseudomonadati</taxon>
        <taxon>Pseudomonadota</taxon>
        <taxon>Gammaproteobacteria</taxon>
        <taxon>Aeromonadales</taxon>
        <taxon>Aeromonadaceae</taxon>
        <taxon>Aeromonas</taxon>
    </lineage>
</organism>
<reference evidence="1 2" key="1">
    <citation type="submission" date="2017-08" db="EMBL/GenBank/DDBJ databases">
        <title>Aeromonas veronii bv sobria strain NS22 whole genome sequencing.</title>
        <authorList>
            <person name="Katharios P."/>
            <person name="Ha V.Q."/>
            <person name="Smyrli M."/>
        </authorList>
    </citation>
    <scope>NUCLEOTIDE SEQUENCE [LARGE SCALE GENOMIC DNA]</scope>
    <source>
        <strain evidence="1 2">NS22</strain>
    </source>
</reference>
<dbReference type="EMBL" id="NQMC01000147">
    <property type="protein sequence ID" value="TYD39868.1"/>
    <property type="molecule type" value="Genomic_DNA"/>
</dbReference>
<evidence type="ECO:0000313" key="2">
    <source>
        <dbReference type="Proteomes" id="UP000323129"/>
    </source>
</evidence>
<evidence type="ECO:0000313" key="1">
    <source>
        <dbReference type="EMBL" id="TYD39868.1"/>
    </source>
</evidence>